<dbReference type="Proteomes" id="UP000194946">
    <property type="component" value="Unassembled WGS sequence"/>
</dbReference>
<feature type="transmembrane region" description="Helical" evidence="1">
    <location>
        <begin position="49"/>
        <end position="67"/>
    </location>
</feature>
<dbReference type="GO" id="GO:0000271">
    <property type="term" value="P:polysaccharide biosynthetic process"/>
    <property type="evidence" value="ECO:0007669"/>
    <property type="project" value="TreeGrafter"/>
</dbReference>
<feature type="transmembrane region" description="Helical" evidence="1">
    <location>
        <begin position="145"/>
        <end position="163"/>
    </location>
</feature>
<dbReference type="PANTHER" id="PTHR23028">
    <property type="entry name" value="ACETYLTRANSFERASE"/>
    <property type="match status" value="1"/>
</dbReference>
<evidence type="ECO:0000313" key="4">
    <source>
        <dbReference type="Proteomes" id="UP000194946"/>
    </source>
</evidence>
<accession>A0A251ZSV0</accession>
<feature type="transmembrane region" description="Helical" evidence="1">
    <location>
        <begin position="223"/>
        <end position="242"/>
    </location>
</feature>
<feature type="transmembrane region" description="Helical" evidence="1">
    <location>
        <begin position="87"/>
        <end position="107"/>
    </location>
</feature>
<feature type="transmembrane region" description="Helical" evidence="1">
    <location>
        <begin position="321"/>
        <end position="342"/>
    </location>
</feature>
<keyword evidence="1" id="KW-1133">Transmembrane helix</keyword>
<feature type="transmembrane region" description="Helical" evidence="1">
    <location>
        <begin position="292"/>
        <end position="314"/>
    </location>
</feature>
<gene>
    <name evidence="3" type="ORF">HK18_03135</name>
</gene>
<dbReference type="PANTHER" id="PTHR23028:SF53">
    <property type="entry name" value="ACYL_TRANSF_3 DOMAIN-CONTAINING PROTEIN"/>
    <property type="match status" value="1"/>
</dbReference>
<dbReference type="GO" id="GO:0016020">
    <property type="term" value="C:membrane"/>
    <property type="evidence" value="ECO:0007669"/>
    <property type="project" value="TreeGrafter"/>
</dbReference>
<dbReference type="InterPro" id="IPR050879">
    <property type="entry name" value="Acyltransferase_3"/>
</dbReference>
<evidence type="ECO:0000259" key="2">
    <source>
        <dbReference type="Pfam" id="PF01757"/>
    </source>
</evidence>
<reference evidence="4" key="1">
    <citation type="submission" date="2014-06" db="EMBL/GenBank/DDBJ databases">
        <authorList>
            <person name="Winans N.J."/>
            <person name="Newell P.D."/>
            <person name="Douglas A.E."/>
        </authorList>
    </citation>
    <scope>NUCLEOTIDE SEQUENCE [LARGE SCALE GENOMIC DNA]</scope>
    <source>
        <strain evidence="4">DmL_052</strain>
    </source>
</reference>
<evidence type="ECO:0000256" key="1">
    <source>
        <dbReference type="SAM" id="Phobius"/>
    </source>
</evidence>
<name>A0A251ZSV0_9PROT</name>
<feature type="domain" description="Acyltransferase 3" evidence="2">
    <location>
        <begin position="7"/>
        <end position="339"/>
    </location>
</feature>
<comment type="caution">
    <text evidence="3">The sequence shown here is derived from an EMBL/GenBank/DDBJ whole genome shotgun (WGS) entry which is preliminary data.</text>
</comment>
<feature type="transmembrane region" description="Helical" evidence="1">
    <location>
        <begin position="12"/>
        <end position="29"/>
    </location>
</feature>
<sequence>MQQKKINSIQGLRCFAALIVCAMHIISAKPGSDHWIRIAQYAVNSIGKYGVDLFFTISGFIITWIVMKEVSLPSIKRAFSFLIKRLFRVYPLYWVTLGFMILLSIMMNGGHIAQDVQQALHWPVIFLAIFSIPLQSAAWTLGFELYFYGVVFLFMCLFPKKYFLPFFTLWALAHFLTILAITHGMLFRYCFLLMHNRILEFFFGLFAGYLLHFFYQYYRWDKYISIALGAILLSIGVWTSYTRIPNVDLVRWEVIYYYAFPSALFIYGLVGLEMRGELSTPKLFKALGDVSYSIYLWHFPIIQAAGYLSIYCLFYQHLHPLVQALFEISMVILISFASYRWIEKPFIEWSHKLAGYIK</sequence>
<dbReference type="GO" id="GO:0016747">
    <property type="term" value="F:acyltransferase activity, transferring groups other than amino-acyl groups"/>
    <property type="evidence" value="ECO:0007669"/>
    <property type="project" value="InterPro"/>
</dbReference>
<protein>
    <recommendedName>
        <fullName evidence="2">Acyltransferase 3 domain-containing protein</fullName>
    </recommendedName>
</protein>
<evidence type="ECO:0000313" key="3">
    <source>
        <dbReference type="EMBL" id="OUI77747.1"/>
    </source>
</evidence>
<dbReference type="EMBL" id="JOPB01000022">
    <property type="protein sequence ID" value="OUI77747.1"/>
    <property type="molecule type" value="Genomic_DNA"/>
</dbReference>
<feature type="transmembrane region" description="Helical" evidence="1">
    <location>
        <begin position="254"/>
        <end position="272"/>
    </location>
</feature>
<dbReference type="RefSeq" id="WP_008855184.1">
    <property type="nucleotide sequence ID" value="NZ_JOPB01000022.1"/>
</dbReference>
<feature type="transmembrane region" description="Helical" evidence="1">
    <location>
        <begin position="198"/>
        <end position="217"/>
    </location>
</feature>
<keyword evidence="1" id="KW-0472">Membrane</keyword>
<keyword evidence="4" id="KW-1185">Reference proteome</keyword>
<dbReference type="AlphaFoldDB" id="A0A251ZSV0"/>
<dbReference type="Pfam" id="PF01757">
    <property type="entry name" value="Acyl_transf_3"/>
    <property type="match status" value="1"/>
</dbReference>
<organism evidence="3 4">
    <name type="scientific">Commensalibacter intestini</name>
    <dbReference type="NCBI Taxonomy" id="479936"/>
    <lineage>
        <taxon>Bacteria</taxon>
        <taxon>Pseudomonadati</taxon>
        <taxon>Pseudomonadota</taxon>
        <taxon>Alphaproteobacteria</taxon>
        <taxon>Acetobacterales</taxon>
        <taxon>Acetobacteraceae</taxon>
    </lineage>
</organism>
<keyword evidence="1" id="KW-0812">Transmembrane</keyword>
<dbReference type="InterPro" id="IPR002656">
    <property type="entry name" value="Acyl_transf_3_dom"/>
</dbReference>
<proteinExistence type="predicted"/>
<feature type="transmembrane region" description="Helical" evidence="1">
    <location>
        <begin position="169"/>
        <end position="191"/>
    </location>
</feature>